<dbReference type="AlphaFoldDB" id="A0A0K2TY32"/>
<reference evidence="1" key="1">
    <citation type="submission" date="2014-05" db="EMBL/GenBank/DDBJ databases">
        <authorList>
            <person name="Chronopoulou M."/>
        </authorList>
    </citation>
    <scope>NUCLEOTIDE SEQUENCE</scope>
    <source>
        <tissue evidence="1">Whole organism</tissue>
    </source>
</reference>
<accession>A0A0K2TY32</accession>
<name>A0A0K2TY32_LEPSM</name>
<evidence type="ECO:0000313" key="1">
    <source>
        <dbReference type="EMBL" id="CDW30622.1"/>
    </source>
</evidence>
<dbReference type="EMBL" id="HACA01013261">
    <property type="protein sequence ID" value="CDW30622.1"/>
    <property type="molecule type" value="Transcribed_RNA"/>
</dbReference>
<proteinExistence type="predicted"/>
<organism evidence="1">
    <name type="scientific">Lepeophtheirus salmonis</name>
    <name type="common">Salmon louse</name>
    <name type="synonym">Caligus salmonis</name>
    <dbReference type="NCBI Taxonomy" id="72036"/>
    <lineage>
        <taxon>Eukaryota</taxon>
        <taxon>Metazoa</taxon>
        <taxon>Ecdysozoa</taxon>
        <taxon>Arthropoda</taxon>
        <taxon>Crustacea</taxon>
        <taxon>Multicrustacea</taxon>
        <taxon>Hexanauplia</taxon>
        <taxon>Copepoda</taxon>
        <taxon>Siphonostomatoida</taxon>
        <taxon>Caligidae</taxon>
        <taxon>Lepeophtheirus</taxon>
    </lineage>
</organism>
<sequence length="31" mass="3613">MYDSTDFMIRGAQFRPNPSCVISYSSDFYLT</sequence>
<protein>
    <submittedName>
        <fullName evidence="1">Uncharacterized protein</fullName>
    </submittedName>
</protein>